<evidence type="ECO:0000313" key="3">
    <source>
        <dbReference type="Proteomes" id="UP001378242"/>
    </source>
</evidence>
<keyword evidence="3" id="KW-1185">Reference proteome</keyword>
<dbReference type="PIRSF" id="PIRSF005276">
    <property type="entry name" value="SspB"/>
    <property type="match status" value="1"/>
</dbReference>
<accession>A0ABU9GJC7</accession>
<dbReference type="Proteomes" id="UP001378242">
    <property type="component" value="Unassembled WGS sequence"/>
</dbReference>
<reference evidence="2 3" key="1">
    <citation type="submission" date="2024-02" db="EMBL/GenBank/DDBJ databases">
        <title>Bacteria isolated from the canopy kelp, Nereocystis luetkeana.</title>
        <authorList>
            <person name="Pfister C.A."/>
            <person name="Younker I.T."/>
            <person name="Light S.H."/>
        </authorList>
    </citation>
    <scope>NUCLEOTIDE SEQUENCE [LARGE SCALE GENOMIC DNA]</scope>
    <source>
        <strain evidence="2 3">TI.5.07</strain>
    </source>
</reference>
<sequence length="200" mass="20911">MLSSRPYLARALYEWLLDNDNTPYIVVDAEQDGVQVPRQHVQNGQIVLNIAPGAVRDLLIANEGVSFNARFGGQPMHVSVPTPALVALYSRENGVGMVFGHEPVMPGADDLAFGEAASDEATSGEEAQAPSRPTLASVGGASSAADDEQGEEASRGDAAADEVASAEEQEGGSISSSDEDGGDDQPKPPRKGRPSLRVIK</sequence>
<dbReference type="Gene3D" id="2.30.30.220">
    <property type="entry name" value="SspB-like"/>
    <property type="match status" value="1"/>
</dbReference>
<dbReference type="GO" id="GO:0008233">
    <property type="term" value="F:peptidase activity"/>
    <property type="evidence" value="ECO:0007669"/>
    <property type="project" value="UniProtKB-KW"/>
</dbReference>
<keyword evidence="2" id="KW-0378">Hydrolase</keyword>
<comment type="caution">
    <text evidence="2">The sequence shown here is derived from an EMBL/GenBank/DDBJ whole genome shotgun (WGS) entry which is preliminary data.</text>
</comment>
<organism evidence="2 3">
    <name type="scientific">Cobetia marina</name>
    <name type="common">Deleya marina</name>
    <dbReference type="NCBI Taxonomy" id="28258"/>
    <lineage>
        <taxon>Bacteria</taxon>
        <taxon>Pseudomonadati</taxon>
        <taxon>Pseudomonadota</taxon>
        <taxon>Gammaproteobacteria</taxon>
        <taxon>Oceanospirillales</taxon>
        <taxon>Halomonadaceae</taxon>
        <taxon>Cobetia</taxon>
    </lineage>
</organism>
<protein>
    <submittedName>
        <fullName evidence="2">ClpXP protease specificity-enhancing factor</fullName>
    </submittedName>
</protein>
<evidence type="ECO:0000256" key="1">
    <source>
        <dbReference type="SAM" id="MobiDB-lite"/>
    </source>
</evidence>
<dbReference type="InterPro" id="IPR007481">
    <property type="entry name" value="SspB"/>
</dbReference>
<gene>
    <name evidence="2" type="ORF">V6243_15470</name>
</gene>
<dbReference type="PANTHER" id="PTHR37486:SF1">
    <property type="entry name" value="STRINGENT STARVATION PROTEIN B"/>
    <property type="match status" value="1"/>
</dbReference>
<dbReference type="Pfam" id="PF04386">
    <property type="entry name" value="SspB"/>
    <property type="match status" value="1"/>
</dbReference>
<name>A0ABU9GJC7_COBMA</name>
<dbReference type="GO" id="GO:0006508">
    <property type="term" value="P:proteolysis"/>
    <property type="evidence" value="ECO:0007669"/>
    <property type="project" value="UniProtKB-KW"/>
</dbReference>
<dbReference type="PANTHER" id="PTHR37486">
    <property type="entry name" value="STRINGENT STARVATION PROTEIN B"/>
    <property type="match status" value="1"/>
</dbReference>
<dbReference type="InterPro" id="IPR036760">
    <property type="entry name" value="SspB-like_sf"/>
</dbReference>
<evidence type="ECO:0000313" key="2">
    <source>
        <dbReference type="EMBL" id="MEL0618224.1"/>
    </source>
</evidence>
<dbReference type="RefSeq" id="WP_077371650.1">
    <property type="nucleotide sequence ID" value="NZ_CP173426.1"/>
</dbReference>
<feature type="region of interest" description="Disordered" evidence="1">
    <location>
        <begin position="116"/>
        <end position="200"/>
    </location>
</feature>
<proteinExistence type="predicted"/>
<dbReference type="EMBL" id="JBAKAP010000020">
    <property type="protein sequence ID" value="MEL0618224.1"/>
    <property type="molecule type" value="Genomic_DNA"/>
</dbReference>
<dbReference type="NCBIfam" id="NF008769">
    <property type="entry name" value="PRK11798.2-5"/>
    <property type="match status" value="1"/>
</dbReference>
<feature type="compositionally biased region" description="Basic residues" evidence="1">
    <location>
        <begin position="188"/>
        <end position="200"/>
    </location>
</feature>
<dbReference type="SUPFAM" id="SSF101738">
    <property type="entry name" value="SspB-like"/>
    <property type="match status" value="1"/>
</dbReference>
<keyword evidence="2" id="KW-0645">Protease</keyword>